<dbReference type="PROSITE" id="PS51781">
    <property type="entry name" value="SH3B"/>
    <property type="match status" value="1"/>
</dbReference>
<protein>
    <submittedName>
        <fullName evidence="3">SH3 domain-containing protein</fullName>
    </submittedName>
</protein>
<feature type="domain" description="SH3b" evidence="2">
    <location>
        <begin position="10"/>
        <end position="77"/>
    </location>
</feature>
<dbReference type="EMBL" id="CP032549">
    <property type="protein sequence ID" value="QIV88367.1"/>
    <property type="molecule type" value="Genomic_DNA"/>
</dbReference>
<gene>
    <name evidence="3" type="ORF">D3791_15390</name>
</gene>
<evidence type="ECO:0000256" key="1">
    <source>
        <dbReference type="SAM" id="MobiDB-lite"/>
    </source>
</evidence>
<evidence type="ECO:0000259" key="2">
    <source>
        <dbReference type="PROSITE" id="PS51781"/>
    </source>
</evidence>
<evidence type="ECO:0000313" key="4">
    <source>
        <dbReference type="Proteomes" id="UP000502331"/>
    </source>
</evidence>
<accession>A0A6H0SQW4</accession>
<feature type="compositionally biased region" description="Polar residues" evidence="1">
    <location>
        <begin position="21"/>
        <end position="35"/>
    </location>
</feature>
<dbReference type="SMART" id="SM00287">
    <property type="entry name" value="SH3b"/>
    <property type="match status" value="3"/>
</dbReference>
<dbReference type="AlphaFoldDB" id="A0A6H0SQW4"/>
<dbReference type="Gene3D" id="2.30.30.40">
    <property type="entry name" value="SH3 Domains"/>
    <property type="match status" value="2"/>
</dbReference>
<feature type="compositionally biased region" description="Basic residues" evidence="1">
    <location>
        <begin position="1"/>
        <end position="11"/>
    </location>
</feature>
<organism evidence="3 4">
    <name type="scientific">Glutamicibacter mishrai</name>
    <dbReference type="NCBI Taxonomy" id="1775880"/>
    <lineage>
        <taxon>Bacteria</taxon>
        <taxon>Bacillati</taxon>
        <taxon>Actinomycetota</taxon>
        <taxon>Actinomycetes</taxon>
        <taxon>Micrococcales</taxon>
        <taxon>Micrococcaceae</taxon>
        <taxon>Glutamicibacter</taxon>
    </lineage>
</organism>
<dbReference type="InterPro" id="IPR003646">
    <property type="entry name" value="SH3-like_bac-type"/>
</dbReference>
<dbReference type="Pfam" id="PF08239">
    <property type="entry name" value="SH3_3"/>
    <property type="match status" value="1"/>
</dbReference>
<keyword evidence="4" id="KW-1185">Reference proteome</keyword>
<dbReference type="PANTHER" id="PTHR34408:SF1">
    <property type="entry name" value="GLYCOSYL HYDROLASE FAMILY 19 DOMAIN-CONTAINING PROTEIN HI_1415"/>
    <property type="match status" value="1"/>
</dbReference>
<proteinExistence type="predicted"/>
<dbReference type="RefSeq" id="WP_172512728.1">
    <property type="nucleotide sequence ID" value="NZ_CP032549.1"/>
</dbReference>
<dbReference type="InterPro" id="IPR052354">
    <property type="entry name" value="Cell_Wall_Dynamics_Protein"/>
</dbReference>
<evidence type="ECO:0000313" key="3">
    <source>
        <dbReference type="EMBL" id="QIV88367.1"/>
    </source>
</evidence>
<reference evidence="3 4" key="1">
    <citation type="submission" date="2018-09" db="EMBL/GenBank/DDBJ databases">
        <title>Glutamicibacter mishrai S5-52T (LMG 29155T = KCTC 39846T).</title>
        <authorList>
            <person name="Das S.K."/>
        </authorList>
    </citation>
    <scope>NUCLEOTIDE SEQUENCE [LARGE SCALE GENOMIC DNA]</scope>
    <source>
        <strain evidence="3 4">S5-52</strain>
    </source>
</reference>
<feature type="region of interest" description="Disordered" evidence="1">
    <location>
        <begin position="1"/>
        <end position="46"/>
    </location>
</feature>
<sequence>MIRRTLRRQSSSKKVTETRTTENLNLRASASTGSRSLGVMPKGTVVQPTGKKQDAWWQVKWGGKTGWSSSKYLSTRTYIKDDSIRYMTRYTPIHATSSLSSRIGSVNLRTQVSLLEISGGSAHIKTVYYHGWVEAKNIVRTRPAKQYRYVQKSGGIYSHQDPNKDSYLGRIHHGDKYEYRRWDGTHRCDEIYVNGRWVWAQTTNRDPVAFQYRYAQRDGSVYSSASKSSSKVVGSIKLGAKVRWGSWDAANRRDEINLNSKCVWSAVTDLGKPAGYIPPAVDVKNYSRFSTTGLSLKKNPVSGAASVGSIKKGWKVTVTHKADGGWVRIDAGSLSGWIKEAENLRSHGLYSVAVYRTLRSGQSAYNVMGGFQQKVKDQRLANPSLYQLWNANWTFLTNGPKTVVAEQFQYSDSAGPAMLKKVDIYEGQLKYQG</sequence>
<dbReference type="PANTHER" id="PTHR34408">
    <property type="entry name" value="FAMILY PROTEIN, PUTATIVE-RELATED"/>
    <property type="match status" value="1"/>
</dbReference>
<name>A0A6H0SQW4_9MICC</name>
<dbReference type="Proteomes" id="UP000502331">
    <property type="component" value="Chromosome"/>
</dbReference>